<sequence length="134" mass="15328">MNYTNPMLKTLTTKPKTIFLIDGLGAMLTAILLAFVLTNFEVYFGMPVNVLHCLAAVACVFMLYSLACYVLLKSRWRSFLNIIMVANLLYCGLTIALVWYYYSRLTPLGMAYFLLECLVIISLVWLEKRVYQGL</sequence>
<evidence type="ECO:0008006" key="4">
    <source>
        <dbReference type="Google" id="ProtNLM"/>
    </source>
</evidence>
<evidence type="ECO:0000313" key="3">
    <source>
        <dbReference type="Proteomes" id="UP001597510"/>
    </source>
</evidence>
<evidence type="ECO:0000313" key="2">
    <source>
        <dbReference type="EMBL" id="MFD2522561.1"/>
    </source>
</evidence>
<protein>
    <recommendedName>
        <fullName evidence="4">DUF2127 domain-containing protein</fullName>
    </recommendedName>
</protein>
<keyword evidence="3" id="KW-1185">Reference proteome</keyword>
<keyword evidence="1" id="KW-1133">Transmembrane helix</keyword>
<keyword evidence="1" id="KW-0812">Transmembrane</keyword>
<dbReference type="RefSeq" id="WP_340237537.1">
    <property type="nucleotide sequence ID" value="NZ_JBBEWC010000008.1"/>
</dbReference>
<gene>
    <name evidence="2" type="ORF">ACFSR2_16810</name>
</gene>
<dbReference type="EMBL" id="JBHULC010000021">
    <property type="protein sequence ID" value="MFD2522561.1"/>
    <property type="molecule type" value="Genomic_DNA"/>
</dbReference>
<evidence type="ECO:0000256" key="1">
    <source>
        <dbReference type="SAM" id="Phobius"/>
    </source>
</evidence>
<comment type="caution">
    <text evidence="2">The sequence shown here is derived from an EMBL/GenBank/DDBJ whole genome shotgun (WGS) entry which is preliminary data.</text>
</comment>
<feature type="transmembrane region" description="Helical" evidence="1">
    <location>
        <begin position="17"/>
        <end position="37"/>
    </location>
</feature>
<reference evidence="3" key="1">
    <citation type="journal article" date="2019" name="Int. J. Syst. Evol. Microbiol.">
        <title>The Global Catalogue of Microorganisms (GCM) 10K type strain sequencing project: providing services to taxonomists for standard genome sequencing and annotation.</title>
        <authorList>
            <consortium name="The Broad Institute Genomics Platform"/>
            <consortium name="The Broad Institute Genome Sequencing Center for Infectious Disease"/>
            <person name="Wu L."/>
            <person name="Ma J."/>
        </authorList>
    </citation>
    <scope>NUCLEOTIDE SEQUENCE [LARGE SCALE GENOMIC DNA]</scope>
    <source>
        <strain evidence="3">KCTC 52344</strain>
    </source>
</reference>
<feature type="transmembrane region" description="Helical" evidence="1">
    <location>
        <begin position="108"/>
        <end position="126"/>
    </location>
</feature>
<organism evidence="2 3">
    <name type="scientific">Emticicia soli</name>
    <dbReference type="NCBI Taxonomy" id="2027878"/>
    <lineage>
        <taxon>Bacteria</taxon>
        <taxon>Pseudomonadati</taxon>
        <taxon>Bacteroidota</taxon>
        <taxon>Cytophagia</taxon>
        <taxon>Cytophagales</taxon>
        <taxon>Leadbetterellaceae</taxon>
        <taxon>Emticicia</taxon>
    </lineage>
</organism>
<accession>A0ABW5JCT9</accession>
<keyword evidence="1" id="KW-0472">Membrane</keyword>
<name>A0ABW5JCT9_9BACT</name>
<feature type="transmembrane region" description="Helical" evidence="1">
    <location>
        <begin position="49"/>
        <end position="72"/>
    </location>
</feature>
<feature type="transmembrane region" description="Helical" evidence="1">
    <location>
        <begin position="79"/>
        <end position="102"/>
    </location>
</feature>
<proteinExistence type="predicted"/>
<dbReference type="Proteomes" id="UP001597510">
    <property type="component" value="Unassembled WGS sequence"/>
</dbReference>